<dbReference type="Gene3D" id="3.30.390.10">
    <property type="entry name" value="Enolase-like, N-terminal domain"/>
    <property type="match status" value="1"/>
</dbReference>
<dbReference type="PANTHER" id="PTHR13794:SF58">
    <property type="entry name" value="MITOCHONDRIAL ENOLASE SUPERFAMILY MEMBER 1"/>
    <property type="match status" value="1"/>
</dbReference>
<dbReference type="InterPro" id="IPR029065">
    <property type="entry name" value="Enolase_C-like"/>
</dbReference>
<evidence type="ECO:0000256" key="1">
    <source>
        <dbReference type="ARBA" id="ARBA00001946"/>
    </source>
</evidence>
<comment type="cofactor">
    <cofactor evidence="1">
        <name>Mg(2+)</name>
        <dbReference type="ChEBI" id="CHEBI:18420"/>
    </cofactor>
</comment>
<keyword evidence="6" id="KW-1185">Reference proteome</keyword>
<feature type="domain" description="Mandelate racemase/muconate lactonizing enzyme C-terminal" evidence="4">
    <location>
        <begin position="137"/>
        <end position="237"/>
    </location>
</feature>
<evidence type="ECO:0000256" key="2">
    <source>
        <dbReference type="ARBA" id="ARBA00022723"/>
    </source>
</evidence>
<proteinExistence type="predicted"/>
<evidence type="ECO:0000313" key="6">
    <source>
        <dbReference type="Proteomes" id="UP001501094"/>
    </source>
</evidence>
<dbReference type="Pfam" id="PF13378">
    <property type="entry name" value="MR_MLE_C"/>
    <property type="match status" value="1"/>
</dbReference>
<evidence type="ECO:0000256" key="3">
    <source>
        <dbReference type="ARBA" id="ARBA00022842"/>
    </source>
</evidence>
<dbReference type="EMBL" id="BAAANL010000006">
    <property type="protein sequence ID" value="GAA1870172.1"/>
    <property type="molecule type" value="Genomic_DNA"/>
</dbReference>
<dbReference type="Pfam" id="PF02746">
    <property type="entry name" value="MR_MLE_N"/>
    <property type="match status" value="1"/>
</dbReference>
<reference evidence="5 6" key="1">
    <citation type="journal article" date="2019" name="Int. J. Syst. Evol. Microbiol.">
        <title>The Global Catalogue of Microorganisms (GCM) 10K type strain sequencing project: providing services to taxonomists for standard genome sequencing and annotation.</title>
        <authorList>
            <consortium name="The Broad Institute Genomics Platform"/>
            <consortium name="The Broad Institute Genome Sequencing Center for Infectious Disease"/>
            <person name="Wu L."/>
            <person name="Ma J."/>
        </authorList>
    </citation>
    <scope>NUCLEOTIDE SEQUENCE [LARGE SCALE GENOMIC DNA]</scope>
    <source>
        <strain evidence="5 6">JCM 14326</strain>
    </source>
</reference>
<gene>
    <name evidence="5" type="ORF">GCM10009751_31540</name>
</gene>
<evidence type="ECO:0000313" key="5">
    <source>
        <dbReference type="EMBL" id="GAA1870172.1"/>
    </source>
</evidence>
<dbReference type="RefSeq" id="WP_344104696.1">
    <property type="nucleotide sequence ID" value="NZ_BAAANL010000006.1"/>
</dbReference>
<organism evidence="5 6">
    <name type="scientific">Myceligenerans crystallogenes</name>
    <dbReference type="NCBI Taxonomy" id="316335"/>
    <lineage>
        <taxon>Bacteria</taxon>
        <taxon>Bacillati</taxon>
        <taxon>Actinomycetota</taxon>
        <taxon>Actinomycetes</taxon>
        <taxon>Micrococcales</taxon>
        <taxon>Promicromonosporaceae</taxon>
        <taxon>Myceligenerans</taxon>
    </lineage>
</organism>
<dbReference type="InterPro" id="IPR036849">
    <property type="entry name" value="Enolase-like_C_sf"/>
</dbReference>
<name>A0ABN2NMA8_9MICO</name>
<dbReference type="InterPro" id="IPR013342">
    <property type="entry name" value="Mandelate_racemase_C"/>
</dbReference>
<evidence type="ECO:0000259" key="4">
    <source>
        <dbReference type="SMART" id="SM00922"/>
    </source>
</evidence>
<dbReference type="Proteomes" id="UP001501094">
    <property type="component" value="Unassembled WGS sequence"/>
</dbReference>
<dbReference type="SFLD" id="SFLDS00001">
    <property type="entry name" value="Enolase"/>
    <property type="match status" value="1"/>
</dbReference>
<dbReference type="PANTHER" id="PTHR13794">
    <property type="entry name" value="ENOLASE SUPERFAMILY, MANDELATE RACEMASE"/>
    <property type="match status" value="1"/>
</dbReference>
<dbReference type="InterPro" id="IPR013341">
    <property type="entry name" value="Mandelate_racemase_N_dom"/>
</dbReference>
<accession>A0ABN2NMA8</accession>
<sequence length="378" mass="40902">MKITGFRTLTTLQEWGRPVGDANGLIDDGITEVPVVVLETDGGLLGVGVGSHADLDRLFPALEGQDPRATSALHDRMLAHVFKSGHAGATFGGVGAFDMALWDLKAKMAEEPLWRTLGAADRFVPAYASALEVAVPDEDLEALFQGWLDRGFTSVKIKGGLDLNRDAARLRLVRDLFRRNTARPALMLDVNESWSRKQAVRHISELERELDLTWVEEPLRRWDAEGMAMLTRSVRAAVATGENLTGLEQLRPLLAAGAVDIVQVGSMWGVTHFLRVAVVAHAHDLSVSPVGSLASPVWHAVAAVPNHLAVELQSLTDPIGLRTDHEVADGGVVLGDEPGNGLSIDEERIATVRVREAWSRADGPHVRPARAGLRLVAE</sequence>
<dbReference type="CDD" id="cd03316">
    <property type="entry name" value="MR_like"/>
    <property type="match status" value="1"/>
</dbReference>
<keyword evidence="3" id="KW-0460">Magnesium</keyword>
<protein>
    <submittedName>
        <fullName evidence="5">Mandelate racemase/muconate lactonizing enzyme family protein</fullName>
    </submittedName>
</protein>
<dbReference type="SUPFAM" id="SSF51604">
    <property type="entry name" value="Enolase C-terminal domain-like"/>
    <property type="match status" value="1"/>
</dbReference>
<dbReference type="InterPro" id="IPR046945">
    <property type="entry name" value="RHMD-like"/>
</dbReference>
<dbReference type="Gene3D" id="3.20.20.120">
    <property type="entry name" value="Enolase-like C-terminal domain"/>
    <property type="match status" value="1"/>
</dbReference>
<keyword evidence="2" id="KW-0479">Metal-binding</keyword>
<comment type="caution">
    <text evidence="5">The sequence shown here is derived from an EMBL/GenBank/DDBJ whole genome shotgun (WGS) entry which is preliminary data.</text>
</comment>
<dbReference type="InterPro" id="IPR029017">
    <property type="entry name" value="Enolase-like_N"/>
</dbReference>
<dbReference type="SMART" id="SM00922">
    <property type="entry name" value="MR_MLE"/>
    <property type="match status" value="1"/>
</dbReference>
<dbReference type="SUPFAM" id="SSF54826">
    <property type="entry name" value="Enolase N-terminal domain-like"/>
    <property type="match status" value="1"/>
</dbReference>